<dbReference type="AlphaFoldDB" id="A0A3N2DNQ0"/>
<dbReference type="RefSeq" id="WP_123712230.1">
    <property type="nucleotide sequence ID" value="NZ_RKHR01000004.1"/>
</dbReference>
<name>A0A3N2DNQ0_9GAMM</name>
<organism evidence="1 2">
    <name type="scientific">Sinobacterium caligoides</name>
    <dbReference type="NCBI Taxonomy" id="933926"/>
    <lineage>
        <taxon>Bacteria</taxon>
        <taxon>Pseudomonadati</taxon>
        <taxon>Pseudomonadota</taxon>
        <taxon>Gammaproteobacteria</taxon>
        <taxon>Cellvibrionales</taxon>
        <taxon>Spongiibacteraceae</taxon>
        <taxon>Sinobacterium</taxon>
    </lineage>
</organism>
<accession>A0A3N2DNQ0</accession>
<evidence type="ECO:0000313" key="2">
    <source>
        <dbReference type="Proteomes" id="UP000275394"/>
    </source>
</evidence>
<reference evidence="1 2" key="1">
    <citation type="submission" date="2018-11" db="EMBL/GenBank/DDBJ databases">
        <title>Genomic Encyclopedia of Type Strains, Phase IV (KMG-IV): sequencing the most valuable type-strain genomes for metagenomic binning, comparative biology and taxonomic classification.</title>
        <authorList>
            <person name="Goeker M."/>
        </authorList>
    </citation>
    <scope>NUCLEOTIDE SEQUENCE [LARGE SCALE GENOMIC DNA]</scope>
    <source>
        <strain evidence="1 2">DSM 100316</strain>
    </source>
</reference>
<proteinExistence type="predicted"/>
<comment type="caution">
    <text evidence="1">The sequence shown here is derived from an EMBL/GenBank/DDBJ whole genome shotgun (WGS) entry which is preliminary data.</text>
</comment>
<sequence length="313" mass="35678">MENDSVIVRRIIVPRAILVIERAVRCGKTAPLADYTEALKGHYQEVTEEGCLLFPLLDYLLLAEKLPEQTSARHWYYDFSTDEHGVAYSEFEILRIKVALSLFALLSGEQKRNLLGDFVIQGARLRHAHLFAMMERGDIDCADYIHQAMSLDVDEYGERQGLLAALASKRFSMFRWYAKNMFLGGRGMSVDEVVRHIYQCHSRREEVRAAYDMAPVVPSEVDWKDLAAARVRELPWRECLEYLFKYWGGPLSLYSLAPYSSDQDRHTAALCRRLLAAGEVCYGAGGEALYHHAQIRGLTLTADALRVKEEFCA</sequence>
<evidence type="ECO:0000313" key="1">
    <source>
        <dbReference type="EMBL" id="ROS01438.1"/>
    </source>
</evidence>
<gene>
    <name evidence="1" type="ORF">EDC56_1879</name>
</gene>
<dbReference type="EMBL" id="RKHR01000004">
    <property type="protein sequence ID" value="ROS01438.1"/>
    <property type="molecule type" value="Genomic_DNA"/>
</dbReference>
<dbReference type="Proteomes" id="UP000275394">
    <property type="component" value="Unassembled WGS sequence"/>
</dbReference>
<protein>
    <submittedName>
        <fullName evidence="1">Uncharacterized protein</fullName>
    </submittedName>
</protein>
<keyword evidence="2" id="KW-1185">Reference proteome</keyword>